<gene>
    <name evidence="3" type="ORF">LPB144_10060</name>
</gene>
<dbReference type="Gene3D" id="2.40.320.10">
    <property type="entry name" value="Hypothetical Protein Pfu-838710-001"/>
    <property type="match status" value="1"/>
</dbReference>
<dbReference type="EMBL" id="CP018153">
    <property type="protein sequence ID" value="APG60725.1"/>
    <property type="molecule type" value="Genomic_DNA"/>
</dbReference>
<evidence type="ECO:0000256" key="1">
    <source>
        <dbReference type="PIRSR" id="PIRSR016487-1"/>
    </source>
</evidence>
<dbReference type="Pfam" id="PF01928">
    <property type="entry name" value="CYTH"/>
    <property type="match status" value="1"/>
</dbReference>
<dbReference type="PIRSF" id="PIRSF016487">
    <property type="entry name" value="CYTH_UCP016487"/>
    <property type="match status" value="1"/>
</dbReference>
<protein>
    <submittedName>
        <fullName evidence="3">Adenylate cyclase</fullName>
    </submittedName>
</protein>
<feature type="domain" description="CYTH" evidence="2">
    <location>
        <begin position="1"/>
        <end position="149"/>
    </location>
</feature>
<name>A0A1L3J6G9_9FLAO</name>
<dbReference type="PANTHER" id="PTHR40114">
    <property type="entry name" value="SLR0698 PROTEIN"/>
    <property type="match status" value="1"/>
</dbReference>
<dbReference type="Proteomes" id="UP000182510">
    <property type="component" value="Chromosome"/>
</dbReference>
<dbReference type="AlphaFoldDB" id="A0A1L3J6G9"/>
<sequence>MTEIERKFLVEGDTFKKEATKKLYFVQAYLNTDPDRTIRIRITDDNAFITIKGRSSSNGLSRYEWEKEIDVNEAKELLNLCEDGKIEKYRYLVPKGDHIFEVDEFHGDNEGLVLAEVELGSEEEDFEKPRWIKQEVTGNSAYYNSSLISNPFKNWKS</sequence>
<dbReference type="OrthoDB" id="9805588at2"/>
<dbReference type="InterPro" id="IPR012042">
    <property type="entry name" value="NeuTTM/CthTTM-like"/>
</dbReference>
<accession>A0A1L3J6G9</accession>
<proteinExistence type="predicted"/>
<reference evidence="3 4" key="1">
    <citation type="submission" date="2016-11" db="EMBL/GenBank/DDBJ databases">
        <title>Gramella sp. LPB0144 isolated from marine environment.</title>
        <authorList>
            <person name="Kim E."/>
            <person name="Yi H."/>
        </authorList>
    </citation>
    <scope>NUCLEOTIDE SEQUENCE [LARGE SCALE GENOMIC DNA]</scope>
    <source>
        <strain evidence="3 4">LPB0144</strain>
    </source>
</reference>
<evidence type="ECO:0000313" key="4">
    <source>
        <dbReference type="Proteomes" id="UP000182510"/>
    </source>
</evidence>
<dbReference type="InterPro" id="IPR023577">
    <property type="entry name" value="CYTH_domain"/>
</dbReference>
<dbReference type="InterPro" id="IPR033469">
    <property type="entry name" value="CYTH-like_dom_sf"/>
</dbReference>
<organism evidence="3 4">
    <name type="scientific">Christiangramia salexigens</name>
    <dbReference type="NCBI Taxonomy" id="1913577"/>
    <lineage>
        <taxon>Bacteria</taxon>
        <taxon>Pseudomonadati</taxon>
        <taxon>Bacteroidota</taxon>
        <taxon>Flavobacteriia</taxon>
        <taxon>Flavobacteriales</taxon>
        <taxon>Flavobacteriaceae</taxon>
        <taxon>Christiangramia</taxon>
    </lineage>
</organism>
<feature type="active site" description="Proton acceptor" evidence="1">
    <location>
        <position position="29"/>
    </location>
</feature>
<dbReference type="PANTHER" id="PTHR40114:SF1">
    <property type="entry name" value="SLR0698 PROTEIN"/>
    <property type="match status" value="1"/>
</dbReference>
<evidence type="ECO:0000259" key="2">
    <source>
        <dbReference type="PROSITE" id="PS51707"/>
    </source>
</evidence>
<dbReference type="KEGG" id="grl:LPB144_10060"/>
<dbReference type="CDD" id="cd07891">
    <property type="entry name" value="CYTH-like_CthTTM-like_1"/>
    <property type="match status" value="1"/>
</dbReference>
<dbReference type="PROSITE" id="PS51707">
    <property type="entry name" value="CYTH"/>
    <property type="match status" value="1"/>
</dbReference>
<dbReference type="STRING" id="1913577.LPB144_10060"/>
<dbReference type="RefSeq" id="WP_072553415.1">
    <property type="nucleotide sequence ID" value="NZ_CP018153.1"/>
</dbReference>
<dbReference type="SUPFAM" id="SSF55154">
    <property type="entry name" value="CYTH-like phosphatases"/>
    <property type="match status" value="1"/>
</dbReference>
<evidence type="ECO:0000313" key="3">
    <source>
        <dbReference type="EMBL" id="APG60725.1"/>
    </source>
</evidence>
<dbReference type="SMART" id="SM01118">
    <property type="entry name" value="CYTH"/>
    <property type="match status" value="1"/>
</dbReference>
<keyword evidence="4" id="KW-1185">Reference proteome</keyword>